<dbReference type="PANTHER" id="PTHR13620:SF109">
    <property type="entry name" value="3'-5' EXONUCLEASE"/>
    <property type="match status" value="1"/>
</dbReference>
<evidence type="ECO:0000256" key="4">
    <source>
        <dbReference type="ARBA" id="ARBA00022839"/>
    </source>
</evidence>
<proteinExistence type="predicted"/>
<dbReference type="PANTHER" id="PTHR13620">
    <property type="entry name" value="3-5 EXONUCLEASE"/>
    <property type="match status" value="1"/>
</dbReference>
<evidence type="ECO:0000259" key="8">
    <source>
        <dbReference type="SMART" id="SM00474"/>
    </source>
</evidence>
<dbReference type="SMART" id="SM00474">
    <property type="entry name" value="35EXOc"/>
    <property type="match status" value="1"/>
</dbReference>
<feature type="domain" description="3'-5' exonuclease" evidence="8">
    <location>
        <begin position="23"/>
        <end position="192"/>
    </location>
</feature>
<dbReference type="InterPro" id="IPR036397">
    <property type="entry name" value="RNaseH_sf"/>
</dbReference>
<dbReference type="InterPro" id="IPR012337">
    <property type="entry name" value="RNaseH-like_sf"/>
</dbReference>
<dbReference type="GO" id="GO:0004527">
    <property type="term" value="F:exonuclease activity"/>
    <property type="evidence" value="ECO:0007669"/>
    <property type="project" value="UniProtKB-KW"/>
</dbReference>
<dbReference type="Pfam" id="PF01612">
    <property type="entry name" value="DNA_pol_A_exo1"/>
    <property type="match status" value="1"/>
</dbReference>
<evidence type="ECO:0000313" key="9">
    <source>
        <dbReference type="EMBL" id="MFH6984221.1"/>
    </source>
</evidence>
<evidence type="ECO:0000256" key="5">
    <source>
        <dbReference type="ARBA" id="ARBA00022842"/>
    </source>
</evidence>
<comment type="caution">
    <text evidence="9">The sequence shown here is derived from an EMBL/GenBank/DDBJ whole genome shotgun (WGS) entry which is preliminary data.</text>
</comment>
<reference evidence="9 10" key="1">
    <citation type="journal article" date="2013" name="Int. J. Syst. Evol. Microbiol.">
        <title>Marinoscillum luteum sp. nov., isolated from marine sediment.</title>
        <authorList>
            <person name="Cha I.T."/>
            <person name="Park S.J."/>
            <person name="Kim S.J."/>
            <person name="Kim J.G."/>
            <person name="Jung M.Y."/>
            <person name="Shin K.S."/>
            <person name="Kwon K.K."/>
            <person name="Yang S.H."/>
            <person name="Seo Y.S."/>
            <person name="Rhee S.K."/>
        </authorList>
    </citation>
    <scope>NUCLEOTIDE SEQUENCE [LARGE SCALE GENOMIC DNA]</scope>
    <source>
        <strain evidence="9 10">KCTC 23939</strain>
    </source>
</reference>
<dbReference type="InterPro" id="IPR051132">
    <property type="entry name" value="3-5_Exonuclease_domain"/>
</dbReference>
<dbReference type="CDD" id="cd06141">
    <property type="entry name" value="WRN_exo"/>
    <property type="match status" value="1"/>
</dbReference>
<dbReference type="Gene3D" id="3.30.420.10">
    <property type="entry name" value="Ribonuclease H-like superfamily/Ribonuclease H"/>
    <property type="match status" value="1"/>
</dbReference>
<evidence type="ECO:0000256" key="2">
    <source>
        <dbReference type="ARBA" id="ARBA00022723"/>
    </source>
</evidence>
<gene>
    <name evidence="9" type="ORF">ACHKAR_12270</name>
</gene>
<keyword evidence="4 9" id="KW-0269">Exonuclease</keyword>
<keyword evidence="3 9" id="KW-0378">Hydrolase</keyword>
<accession>A0ABW7N9H9</accession>
<dbReference type="Proteomes" id="UP001610063">
    <property type="component" value="Unassembled WGS sequence"/>
</dbReference>
<evidence type="ECO:0000256" key="7">
    <source>
        <dbReference type="ARBA" id="ARBA00042761"/>
    </source>
</evidence>
<keyword evidence="2" id="KW-0479">Metal-binding</keyword>
<evidence type="ECO:0000256" key="3">
    <source>
        <dbReference type="ARBA" id="ARBA00022801"/>
    </source>
</evidence>
<evidence type="ECO:0000256" key="6">
    <source>
        <dbReference type="ARBA" id="ARBA00040531"/>
    </source>
</evidence>
<keyword evidence="1" id="KW-0540">Nuclease</keyword>
<organism evidence="9 10">
    <name type="scientific">Marinoscillum luteum</name>
    <dbReference type="NCBI Taxonomy" id="861051"/>
    <lineage>
        <taxon>Bacteria</taxon>
        <taxon>Pseudomonadati</taxon>
        <taxon>Bacteroidota</taxon>
        <taxon>Cytophagia</taxon>
        <taxon>Cytophagales</taxon>
        <taxon>Reichenbachiellaceae</taxon>
        <taxon>Marinoscillum</taxon>
    </lineage>
</organism>
<keyword evidence="5" id="KW-0460">Magnesium</keyword>
<sequence length="193" mass="21625">MFASSIPKEDIKHLPLIKFEGTIHTVETMEALDEALKIIRTQEIMGFDTETKPTFTKGDYNHTAIIQLSTMTDAFIIRISEIGIPDQLKDILEDQGILKVGISIRDDIKELKAMRAFKAGGFLDLNEVAKELGITQIGMKSLTGIFLKARISKSQQTSNWETKELSPGQLSYAATDAWVCIKIYRMLMDKGVI</sequence>
<evidence type="ECO:0000256" key="1">
    <source>
        <dbReference type="ARBA" id="ARBA00022722"/>
    </source>
</evidence>
<dbReference type="EMBL" id="JBIPKE010000017">
    <property type="protein sequence ID" value="MFH6984221.1"/>
    <property type="molecule type" value="Genomic_DNA"/>
</dbReference>
<dbReference type="SUPFAM" id="SSF53098">
    <property type="entry name" value="Ribonuclease H-like"/>
    <property type="match status" value="1"/>
</dbReference>
<evidence type="ECO:0000313" key="10">
    <source>
        <dbReference type="Proteomes" id="UP001610063"/>
    </source>
</evidence>
<keyword evidence="10" id="KW-1185">Reference proteome</keyword>
<dbReference type="InterPro" id="IPR002562">
    <property type="entry name" value="3'-5'_exonuclease_dom"/>
</dbReference>
<name>A0ABW7N9H9_9BACT</name>
<protein>
    <recommendedName>
        <fullName evidence="6">3'-5' exonuclease</fullName>
    </recommendedName>
    <alternativeName>
        <fullName evidence="7">Werner Syndrome-like exonuclease</fullName>
    </alternativeName>
</protein>
<dbReference type="RefSeq" id="WP_159585000.1">
    <property type="nucleotide sequence ID" value="NZ_JBIPKE010000017.1"/>
</dbReference>